<name>A0A6I6MUK7_9CAUL</name>
<sequence>MTKFYSLVIAALVFAPAAYAAFAQAAQIVA</sequence>
<reference evidence="3" key="1">
    <citation type="submission" date="2019-12" db="EMBL/GenBank/DDBJ databases">
        <title>Complete genome of Terracaulis silvestris 0127_4.</title>
        <authorList>
            <person name="Vieira S."/>
            <person name="Riedel T."/>
            <person name="Sproer C."/>
            <person name="Pascual J."/>
            <person name="Boedeker C."/>
            <person name="Overmann J."/>
        </authorList>
    </citation>
    <scope>NUCLEOTIDE SEQUENCE [LARGE SCALE GENOMIC DNA]</scope>
    <source>
        <strain evidence="3">0127_4</strain>
    </source>
</reference>
<keyword evidence="3" id="KW-1185">Reference proteome</keyword>
<evidence type="ECO:0000313" key="2">
    <source>
        <dbReference type="EMBL" id="QGZ97068.1"/>
    </source>
</evidence>
<dbReference type="AlphaFoldDB" id="A0A6I6MUK7"/>
<gene>
    <name evidence="2" type="ORF">DSM104635_03933</name>
</gene>
<organism evidence="2 3">
    <name type="scientific">Terricaulis silvestris</name>
    <dbReference type="NCBI Taxonomy" id="2686094"/>
    <lineage>
        <taxon>Bacteria</taxon>
        <taxon>Pseudomonadati</taxon>
        <taxon>Pseudomonadota</taxon>
        <taxon>Alphaproteobacteria</taxon>
        <taxon>Caulobacterales</taxon>
        <taxon>Caulobacteraceae</taxon>
        <taxon>Terricaulis</taxon>
    </lineage>
</organism>
<dbReference type="KEGG" id="tsv:DSM104635_03933"/>
<keyword evidence="1" id="KW-0732">Signal</keyword>
<proteinExistence type="predicted"/>
<dbReference type="EMBL" id="CP047045">
    <property type="protein sequence ID" value="QGZ97068.1"/>
    <property type="molecule type" value="Genomic_DNA"/>
</dbReference>
<dbReference type="Proteomes" id="UP000431269">
    <property type="component" value="Chromosome"/>
</dbReference>
<feature type="chain" id="PRO_5026059317" evidence="1">
    <location>
        <begin position="21"/>
        <end position="30"/>
    </location>
</feature>
<accession>A0A6I6MUK7</accession>
<protein>
    <submittedName>
        <fullName evidence="2">Uncharacterized protein</fullName>
    </submittedName>
</protein>
<evidence type="ECO:0000256" key="1">
    <source>
        <dbReference type="SAM" id="SignalP"/>
    </source>
</evidence>
<feature type="signal peptide" evidence="1">
    <location>
        <begin position="1"/>
        <end position="20"/>
    </location>
</feature>
<evidence type="ECO:0000313" key="3">
    <source>
        <dbReference type="Proteomes" id="UP000431269"/>
    </source>
</evidence>